<feature type="region of interest" description="Disordered" evidence="4">
    <location>
        <begin position="152"/>
        <end position="174"/>
    </location>
</feature>
<dbReference type="Proteomes" id="UP000829196">
    <property type="component" value="Unassembled WGS sequence"/>
</dbReference>
<dbReference type="InterPro" id="IPR001207">
    <property type="entry name" value="Transposase_mutator"/>
</dbReference>
<dbReference type="GO" id="GO:0004803">
    <property type="term" value="F:transposase activity"/>
    <property type="evidence" value="ECO:0007669"/>
    <property type="project" value="InterPro"/>
</dbReference>
<dbReference type="InterPro" id="IPR018289">
    <property type="entry name" value="MULE_transposase_dom"/>
</dbReference>
<evidence type="ECO:0000313" key="6">
    <source>
        <dbReference type="EMBL" id="KAI0503807.1"/>
    </source>
</evidence>
<dbReference type="OrthoDB" id="685772at2759"/>
<dbReference type="GO" id="GO:0003677">
    <property type="term" value="F:DNA binding"/>
    <property type="evidence" value="ECO:0007669"/>
    <property type="project" value="UniProtKB-KW"/>
</dbReference>
<feature type="domain" description="MULE transposase" evidence="5">
    <location>
        <begin position="307"/>
        <end position="403"/>
    </location>
</feature>
<dbReference type="EMBL" id="JAGYWB010000011">
    <property type="protein sequence ID" value="KAI0503807.1"/>
    <property type="molecule type" value="Genomic_DNA"/>
</dbReference>
<sequence length="546" mass="62593">MSRLLLYLDGELRISDEFTPAYIGGRNRSLLIDGIITLEMLKLRIMRALRINPTTNTITLTCRIRDNGGFSATNVFDDEICEYMLMEARTHTVVVYVEVEQISGSQADVPSAQAYVPTTTSEAFMPIVRDISSNVEDHLHGHNWFCERRNHSTQQLPRDEPRRSAVEHPSWETTNYEQAQNILPSVASMPRNSQHEPYTGEHADGDRDEVEGQQLDMKLKKIVARMESKFDIKISYMKAWDARRKAIEATFGSYEQSYRSLFCFMEALRLSQSGSVYSIHVVHPTRFKGLSWAFGASICGWEHCRQVLSMDGTFLLGKYRGTLLAAVGIDGNGGLFPLAFTVVESESNESWIWFLQKLQELVPSVVARDKLCIISDKHPGLVRGCREVFPNAVHRHCLRHLRENFKKMVRRLGTPDSEGLSNKMYFAGNTDDYSYFNRMMDEIKMIKQEAFDWLVQRDVSKWSLFFDEGHRYGIMTTNASECFNGVLKRARGFPIQGLIMSFYYNLVTLFLKRSAESQKWVETGHITVERDKKRGDGSGEKEGERE</sequence>
<proteinExistence type="predicted"/>
<gene>
    <name evidence="6" type="ORF">KFK09_014750</name>
</gene>
<dbReference type="Pfam" id="PF10551">
    <property type="entry name" value="MULE"/>
    <property type="match status" value="1"/>
</dbReference>
<accession>A0A8T3B2P6</accession>
<keyword evidence="3" id="KW-0233">DNA recombination</keyword>
<dbReference type="PANTHER" id="PTHR31973">
    <property type="entry name" value="POLYPROTEIN, PUTATIVE-RELATED"/>
    <property type="match status" value="1"/>
</dbReference>
<feature type="compositionally biased region" description="Basic and acidic residues" evidence="4">
    <location>
        <begin position="157"/>
        <end position="170"/>
    </location>
</feature>
<keyword evidence="2" id="KW-0238">DNA-binding</keyword>
<evidence type="ECO:0000259" key="5">
    <source>
        <dbReference type="Pfam" id="PF10551"/>
    </source>
</evidence>
<keyword evidence="7" id="KW-1185">Reference proteome</keyword>
<reference evidence="6" key="1">
    <citation type="journal article" date="2022" name="Front. Genet.">
        <title>Chromosome-Scale Assembly of the Dendrobium nobile Genome Provides Insights Into the Molecular Mechanism of the Biosynthesis of the Medicinal Active Ingredient of Dendrobium.</title>
        <authorList>
            <person name="Xu Q."/>
            <person name="Niu S.-C."/>
            <person name="Li K.-L."/>
            <person name="Zheng P.-J."/>
            <person name="Zhang X.-J."/>
            <person name="Jia Y."/>
            <person name="Liu Y."/>
            <person name="Niu Y.-X."/>
            <person name="Yu L.-H."/>
            <person name="Chen D.-F."/>
            <person name="Zhang G.-Q."/>
        </authorList>
    </citation>
    <scope>NUCLEOTIDE SEQUENCE</scope>
    <source>
        <tissue evidence="6">Leaf</tissue>
    </source>
</reference>
<evidence type="ECO:0000256" key="1">
    <source>
        <dbReference type="ARBA" id="ARBA00022578"/>
    </source>
</evidence>
<name>A0A8T3B2P6_DENNO</name>
<evidence type="ECO:0000256" key="2">
    <source>
        <dbReference type="ARBA" id="ARBA00023125"/>
    </source>
</evidence>
<dbReference type="GO" id="GO:0006313">
    <property type="term" value="P:DNA transposition"/>
    <property type="evidence" value="ECO:0007669"/>
    <property type="project" value="InterPro"/>
</dbReference>
<organism evidence="6 7">
    <name type="scientific">Dendrobium nobile</name>
    <name type="common">Orchid</name>
    <dbReference type="NCBI Taxonomy" id="94219"/>
    <lineage>
        <taxon>Eukaryota</taxon>
        <taxon>Viridiplantae</taxon>
        <taxon>Streptophyta</taxon>
        <taxon>Embryophyta</taxon>
        <taxon>Tracheophyta</taxon>
        <taxon>Spermatophyta</taxon>
        <taxon>Magnoliopsida</taxon>
        <taxon>Liliopsida</taxon>
        <taxon>Asparagales</taxon>
        <taxon>Orchidaceae</taxon>
        <taxon>Epidendroideae</taxon>
        <taxon>Malaxideae</taxon>
        <taxon>Dendrobiinae</taxon>
        <taxon>Dendrobium</taxon>
    </lineage>
</organism>
<evidence type="ECO:0000256" key="4">
    <source>
        <dbReference type="SAM" id="MobiDB-lite"/>
    </source>
</evidence>
<dbReference type="PANTHER" id="PTHR31973:SF195">
    <property type="entry name" value="MUDR FAMILY TRANSPOSASE"/>
    <property type="match status" value="1"/>
</dbReference>
<comment type="caution">
    <text evidence="6">The sequence shown here is derived from an EMBL/GenBank/DDBJ whole genome shotgun (WGS) entry which is preliminary data.</text>
</comment>
<evidence type="ECO:0000256" key="3">
    <source>
        <dbReference type="ARBA" id="ARBA00023172"/>
    </source>
</evidence>
<feature type="region of interest" description="Disordered" evidence="4">
    <location>
        <begin position="189"/>
        <end position="209"/>
    </location>
</feature>
<dbReference type="AlphaFoldDB" id="A0A8T3B2P6"/>
<evidence type="ECO:0000313" key="7">
    <source>
        <dbReference type="Proteomes" id="UP000829196"/>
    </source>
</evidence>
<keyword evidence="1" id="KW-0815">Transposition</keyword>
<protein>
    <recommendedName>
        <fullName evidence="5">MULE transposase domain-containing protein</fullName>
    </recommendedName>
</protein>
<dbReference type="PROSITE" id="PS01007">
    <property type="entry name" value="TRANSPOSASE_MUTATOR"/>
    <property type="match status" value="1"/>
</dbReference>